<proteinExistence type="predicted"/>
<comment type="subcellular location">
    <subcellularLocation>
        <location evidence="1">Mitochondrion outer membrane</location>
    </subcellularLocation>
</comment>
<accession>A0A8C0XTT0</accession>
<dbReference type="GO" id="GO:0005741">
    <property type="term" value="C:mitochondrial outer membrane"/>
    <property type="evidence" value="ECO:0007669"/>
    <property type="project" value="UniProtKB-SubCell"/>
</dbReference>
<evidence type="ECO:0000313" key="4">
    <source>
        <dbReference type="Ensembl" id="ENSCCNP00000031401.1"/>
    </source>
</evidence>
<reference evidence="4" key="1">
    <citation type="submission" date="2023-09" db="UniProtKB">
        <authorList>
            <consortium name="Ensembl"/>
        </authorList>
    </citation>
    <scope>IDENTIFICATION</scope>
</reference>
<dbReference type="Ensembl" id="ENSCCNT00000039487.1">
    <property type="protein sequence ID" value="ENSCCNP00000031401.1"/>
    <property type="gene ID" value="ENSCCNG00000029920.1"/>
</dbReference>
<keyword evidence="3" id="KW-1000">Mitochondrion outer membrane</keyword>
<dbReference type="InterPro" id="IPR023614">
    <property type="entry name" value="Porin_dom_sf"/>
</dbReference>
<sequence length="66" mass="7122">PETLPTFCYDLGKGAKDVLNKGCGFGIIKIDQRTKSCGGVEFSTLGHLDGGNYFIACVYQIMGLEM</sequence>
<keyword evidence="2" id="KW-0812">Transmembrane</keyword>
<evidence type="ECO:0000256" key="1">
    <source>
        <dbReference type="ARBA" id="ARBA00004294"/>
    </source>
</evidence>
<dbReference type="AlphaFoldDB" id="A0A8C0XTT0"/>
<organism evidence="4">
    <name type="scientific">Castor canadensis</name>
    <name type="common">American beaver</name>
    <dbReference type="NCBI Taxonomy" id="51338"/>
    <lineage>
        <taxon>Eukaryota</taxon>
        <taxon>Metazoa</taxon>
        <taxon>Chordata</taxon>
        <taxon>Craniata</taxon>
        <taxon>Vertebrata</taxon>
        <taxon>Euteleostomi</taxon>
        <taxon>Mammalia</taxon>
        <taxon>Eutheria</taxon>
        <taxon>Euarchontoglires</taxon>
        <taxon>Glires</taxon>
        <taxon>Rodentia</taxon>
        <taxon>Castorimorpha</taxon>
        <taxon>Castoridae</taxon>
        <taxon>Castor</taxon>
    </lineage>
</organism>
<dbReference type="Gene3D" id="2.40.160.10">
    <property type="entry name" value="Porin"/>
    <property type="match status" value="1"/>
</dbReference>
<evidence type="ECO:0000256" key="2">
    <source>
        <dbReference type="ARBA" id="ARBA00022452"/>
    </source>
</evidence>
<keyword evidence="3" id="KW-0496">Mitochondrion</keyword>
<keyword evidence="2" id="KW-0472">Membrane</keyword>
<name>A0A8C0XTT0_CASCN</name>
<keyword evidence="2" id="KW-1134">Transmembrane beta strand</keyword>
<evidence type="ECO:0000256" key="3">
    <source>
        <dbReference type="ARBA" id="ARBA00022787"/>
    </source>
</evidence>
<protein>
    <submittedName>
        <fullName evidence="4">Uncharacterized protein</fullName>
    </submittedName>
</protein>